<gene>
    <name evidence="2" type="ORF">Arub01_33980</name>
</gene>
<comment type="caution">
    <text evidence="2">The sequence shown here is derived from an EMBL/GenBank/DDBJ whole genome shotgun (WGS) entry which is preliminary data.</text>
</comment>
<feature type="compositionally biased region" description="Low complexity" evidence="1">
    <location>
        <begin position="32"/>
        <end position="43"/>
    </location>
</feature>
<evidence type="ECO:0000256" key="1">
    <source>
        <dbReference type="SAM" id="MobiDB-lite"/>
    </source>
</evidence>
<protein>
    <submittedName>
        <fullName evidence="2">Uncharacterized protein</fullName>
    </submittedName>
</protein>
<evidence type="ECO:0000313" key="2">
    <source>
        <dbReference type="EMBL" id="GLW65154.1"/>
    </source>
</evidence>
<accession>A0A9W6PY31</accession>
<dbReference type="AlphaFoldDB" id="A0A9W6PY31"/>
<evidence type="ECO:0000313" key="3">
    <source>
        <dbReference type="Proteomes" id="UP001165124"/>
    </source>
</evidence>
<keyword evidence="3" id="KW-1185">Reference proteome</keyword>
<sequence length="114" mass="11756">MDKPPRIIRRPAATAIRSRGPSCPSGFSFERPAAPGSQASSPPHRTWEVPGRGADRGGRGAAGAEISGRVVRSDDVGVVGGAGGSRPIRSAAGERLLIYDVKAGARRTPGRCGR</sequence>
<name>A0A9W6PY31_9ACTN</name>
<feature type="compositionally biased region" description="Low complexity" evidence="1">
    <location>
        <begin position="10"/>
        <end position="19"/>
    </location>
</feature>
<dbReference type="Proteomes" id="UP001165124">
    <property type="component" value="Unassembled WGS sequence"/>
</dbReference>
<organism evidence="2 3">
    <name type="scientific">Actinomadura rubrobrunea</name>
    <dbReference type="NCBI Taxonomy" id="115335"/>
    <lineage>
        <taxon>Bacteria</taxon>
        <taxon>Bacillati</taxon>
        <taxon>Actinomycetota</taxon>
        <taxon>Actinomycetes</taxon>
        <taxon>Streptosporangiales</taxon>
        <taxon>Thermomonosporaceae</taxon>
        <taxon>Actinomadura</taxon>
    </lineage>
</organism>
<feature type="region of interest" description="Disordered" evidence="1">
    <location>
        <begin position="1"/>
        <end position="66"/>
    </location>
</feature>
<dbReference type="EMBL" id="BSRZ01000007">
    <property type="protein sequence ID" value="GLW65154.1"/>
    <property type="molecule type" value="Genomic_DNA"/>
</dbReference>
<reference evidence="2" key="1">
    <citation type="submission" date="2023-02" db="EMBL/GenBank/DDBJ databases">
        <title>Actinomadura rubrobrunea NBRC 14622.</title>
        <authorList>
            <person name="Ichikawa N."/>
            <person name="Sato H."/>
            <person name="Tonouchi N."/>
        </authorList>
    </citation>
    <scope>NUCLEOTIDE SEQUENCE</scope>
    <source>
        <strain evidence="2">NBRC 14622</strain>
    </source>
</reference>
<proteinExistence type="predicted"/>